<evidence type="ECO:0000256" key="8">
    <source>
        <dbReference type="ARBA" id="ARBA00081775"/>
    </source>
</evidence>
<dbReference type="PANTHER" id="PTHR13068">
    <property type="entry name" value="CGI-12 PROTEIN-RELATED"/>
    <property type="match status" value="1"/>
</dbReference>
<name>A0A7L3L4R0_9CHAR</name>
<dbReference type="SMART" id="SM00733">
    <property type="entry name" value="Mterf"/>
    <property type="match status" value="5"/>
</dbReference>
<sequence>PDSAKDGSLFSESNLPLPVRQEQAKAETLPDLNAQALYEDWDDVPPSSALEEISEEEAVQIIAEPLIPLQSSTLRDYVDHSETLAKLVHLGVDLSQVEKRQKAGQLLLTLDFEKDIRKILLFLKDVGVEDSQLGPFLTKNPYILGNKIFVTGFYFVFVLSRVAYLKSKKFSEAEIAQMVSRAPYLLLFSVERLDNRLGFFKNELDLSVKKTKDLVIRLPRLLTGKLEPVKDFWGVCQIELGFQRNEVQQIVFKTPKILTASKKRLKQTFDYLHNIMGIPHNMLTRFPQVFNSKLLRIKERHKFLTFLGRAQYDPAQPSYISLEQLVCLPDEVFCTEIAKASIKDFEKFLKTL</sequence>
<accession>A0A7L3L4R0</accession>
<dbReference type="GO" id="GO:0006390">
    <property type="term" value="P:mitochondrial transcription"/>
    <property type="evidence" value="ECO:0007669"/>
    <property type="project" value="TreeGrafter"/>
</dbReference>
<evidence type="ECO:0000256" key="5">
    <source>
        <dbReference type="ARBA" id="ARBA00023128"/>
    </source>
</evidence>
<feature type="region of interest" description="Disordered" evidence="9">
    <location>
        <begin position="1"/>
        <end position="24"/>
    </location>
</feature>
<comment type="subcellular location">
    <subcellularLocation>
        <location evidence="1">Mitochondrion</location>
    </subcellularLocation>
</comment>
<evidence type="ECO:0000256" key="7">
    <source>
        <dbReference type="ARBA" id="ARBA00071275"/>
    </source>
</evidence>
<evidence type="ECO:0000256" key="2">
    <source>
        <dbReference type="ARBA" id="ARBA00007692"/>
    </source>
</evidence>
<feature type="non-terminal residue" evidence="10">
    <location>
        <position position="1"/>
    </location>
</feature>
<evidence type="ECO:0000256" key="9">
    <source>
        <dbReference type="SAM" id="MobiDB-lite"/>
    </source>
</evidence>
<evidence type="ECO:0000256" key="4">
    <source>
        <dbReference type="ARBA" id="ARBA00023015"/>
    </source>
</evidence>
<feature type="non-terminal residue" evidence="10">
    <location>
        <position position="352"/>
    </location>
</feature>
<dbReference type="PANTHER" id="PTHR13068:SF194">
    <property type="entry name" value="TRANSCRIPTION TERMINATION FACTOR 3, MITOCHONDRIAL"/>
    <property type="match status" value="1"/>
</dbReference>
<protein>
    <recommendedName>
        <fullName evidence="7">Transcription termination factor 3, mitochondrial</fullName>
    </recommendedName>
    <alternativeName>
        <fullName evidence="8">mTERF domain-containing protein 1, mitochondrial</fullName>
    </alternativeName>
</protein>
<dbReference type="Pfam" id="PF02536">
    <property type="entry name" value="mTERF"/>
    <property type="match status" value="1"/>
</dbReference>
<keyword evidence="4" id="KW-0805">Transcription regulation</keyword>
<comment type="caution">
    <text evidence="10">The sequence shown here is derived from an EMBL/GenBank/DDBJ whole genome shotgun (WGS) entry which is preliminary data.</text>
</comment>
<dbReference type="FunFam" id="1.25.70.10:FF:000002">
    <property type="entry name" value="transcription termination factor 3, mitochondrial"/>
    <property type="match status" value="1"/>
</dbReference>
<gene>
    <name evidence="10" type="primary">Mterf3</name>
    <name evidence="10" type="ORF">TURVEL_R07510</name>
</gene>
<dbReference type="InterPro" id="IPR003690">
    <property type="entry name" value="MTERF"/>
</dbReference>
<organism evidence="10 11">
    <name type="scientific">Turnix velox</name>
    <name type="common">Little buttonquail</name>
    <dbReference type="NCBI Taxonomy" id="2529409"/>
    <lineage>
        <taxon>Eukaryota</taxon>
        <taxon>Metazoa</taxon>
        <taxon>Chordata</taxon>
        <taxon>Craniata</taxon>
        <taxon>Vertebrata</taxon>
        <taxon>Euteleostomi</taxon>
        <taxon>Archelosauria</taxon>
        <taxon>Archosauria</taxon>
        <taxon>Dinosauria</taxon>
        <taxon>Saurischia</taxon>
        <taxon>Theropoda</taxon>
        <taxon>Coelurosauria</taxon>
        <taxon>Aves</taxon>
        <taxon>Neognathae</taxon>
        <taxon>Neoaves</taxon>
        <taxon>Charadriiformes</taxon>
        <taxon>Turnicidae</taxon>
        <taxon>Turnix</taxon>
    </lineage>
</organism>
<dbReference type="EMBL" id="VZTY01004624">
    <property type="protein sequence ID" value="NXU48691.1"/>
    <property type="molecule type" value="Genomic_DNA"/>
</dbReference>
<evidence type="ECO:0000313" key="11">
    <source>
        <dbReference type="Proteomes" id="UP000582182"/>
    </source>
</evidence>
<reference evidence="10 11" key="1">
    <citation type="submission" date="2019-09" db="EMBL/GenBank/DDBJ databases">
        <title>Bird 10,000 Genomes (B10K) Project - Family phase.</title>
        <authorList>
            <person name="Zhang G."/>
        </authorList>
    </citation>
    <scope>NUCLEOTIDE SEQUENCE [LARGE SCALE GENOMIC DNA]</scope>
    <source>
        <strain evidence="10">B10K-DU-029-46</strain>
    </source>
</reference>
<evidence type="ECO:0000256" key="3">
    <source>
        <dbReference type="ARBA" id="ARBA00022946"/>
    </source>
</evidence>
<keyword evidence="3" id="KW-0809">Transit peptide</keyword>
<dbReference type="Proteomes" id="UP000582182">
    <property type="component" value="Unassembled WGS sequence"/>
</dbReference>
<dbReference type="GO" id="GO:0006355">
    <property type="term" value="P:regulation of DNA-templated transcription"/>
    <property type="evidence" value="ECO:0007669"/>
    <property type="project" value="UniProtKB-ARBA"/>
</dbReference>
<dbReference type="GO" id="GO:0005739">
    <property type="term" value="C:mitochondrion"/>
    <property type="evidence" value="ECO:0007669"/>
    <property type="project" value="UniProtKB-SubCell"/>
</dbReference>
<keyword evidence="11" id="KW-1185">Reference proteome</keyword>
<dbReference type="OrthoDB" id="637682at2759"/>
<comment type="similarity">
    <text evidence="2">Belongs to the mTERF family.</text>
</comment>
<dbReference type="GO" id="GO:0061668">
    <property type="term" value="P:mitochondrial ribosome assembly"/>
    <property type="evidence" value="ECO:0007669"/>
    <property type="project" value="TreeGrafter"/>
</dbReference>
<dbReference type="Gene3D" id="1.25.70.10">
    <property type="entry name" value="Transcription termination factor 3, mitochondrial"/>
    <property type="match status" value="1"/>
</dbReference>
<evidence type="ECO:0000313" key="10">
    <source>
        <dbReference type="EMBL" id="NXU48691.1"/>
    </source>
</evidence>
<dbReference type="AlphaFoldDB" id="A0A7L3L4R0"/>
<keyword evidence="6" id="KW-0804">Transcription</keyword>
<dbReference type="GO" id="GO:0003676">
    <property type="term" value="F:nucleic acid binding"/>
    <property type="evidence" value="ECO:0007669"/>
    <property type="project" value="InterPro"/>
</dbReference>
<evidence type="ECO:0000256" key="6">
    <source>
        <dbReference type="ARBA" id="ARBA00023163"/>
    </source>
</evidence>
<proteinExistence type="inferred from homology"/>
<keyword evidence="5" id="KW-0496">Mitochondrion</keyword>
<dbReference type="InterPro" id="IPR038538">
    <property type="entry name" value="MTERF_sf"/>
</dbReference>
<evidence type="ECO:0000256" key="1">
    <source>
        <dbReference type="ARBA" id="ARBA00004173"/>
    </source>
</evidence>